<organism evidence="2 3">
    <name type="scientific">Riccia fluitans</name>
    <dbReference type="NCBI Taxonomy" id="41844"/>
    <lineage>
        <taxon>Eukaryota</taxon>
        <taxon>Viridiplantae</taxon>
        <taxon>Streptophyta</taxon>
        <taxon>Embryophyta</taxon>
        <taxon>Marchantiophyta</taxon>
        <taxon>Marchantiopsida</taxon>
        <taxon>Marchantiidae</taxon>
        <taxon>Marchantiales</taxon>
        <taxon>Ricciaceae</taxon>
        <taxon>Riccia</taxon>
    </lineage>
</organism>
<evidence type="ECO:0000256" key="1">
    <source>
        <dbReference type="SAM" id="Phobius"/>
    </source>
</evidence>
<dbReference type="PANTHER" id="PTHR47380:SF4">
    <property type="entry name" value="OS02G0533000 PROTEIN"/>
    <property type="match status" value="1"/>
</dbReference>
<dbReference type="AlphaFoldDB" id="A0ABD1ZFU0"/>
<dbReference type="Proteomes" id="UP001605036">
    <property type="component" value="Unassembled WGS sequence"/>
</dbReference>
<proteinExistence type="predicted"/>
<dbReference type="InterPro" id="IPR044200">
    <property type="entry name" value="At5g03900-like"/>
</dbReference>
<sequence>MVLTTLSTVLCIPARWPSGILSALKLSRVLNLIEQQTGCGRGWTLREKTLQPPVQSRRRNIMGTSLLICPTTSVRPKFQQLGFGVNCESPRASRNITLLKSAKWQPVGLSGSLVLQKRRHCINFPFYGDSSKLSTLRRGGSLLDFRCAAEAGRDLQSALKFSKKVQTDSLPPAVRDSTMKAIDELGLRVTNGDVASKAGLKVSQAESALQALAADSDGYLEVSDEGDVLYAFPKDYRSRLASKSLRLKAEPVLNKLQAAGGYLIRVSFGTALLASIVIVYSTILVLLSSGRSEEDNRGNRGGFGNQRYSSGVQFYVSPADLFWFWDPYYYRRPRTKSKGGMNFFESVFSFVFGDGDPNEGLEERRWKTIGDLIASKGGVVTAEELAPFLEVPPVSEETKKDEAFVLPVLLRFDGYPEVDRKGNILYRFPSLQRTANDWIGQRKESSEDTFYLSEKRWKFSKASKMEQALVIGLGAVNLLGVVVLGSMLRDLNLVGQLSGTGLIPFASRLLPWLQGYTAAFFAIPAFRWLLLQKRNTEIEDRNRARIGWAVALQRANKALQDKLSSAREMAQRTFIGSDRIIYSTEKDLSEQSYDAREWDRQFKERQRGKG</sequence>
<dbReference type="EMBL" id="JBHFFA010000001">
    <property type="protein sequence ID" value="KAL2649942.1"/>
    <property type="molecule type" value="Genomic_DNA"/>
</dbReference>
<keyword evidence="1" id="KW-0472">Membrane</keyword>
<keyword evidence="1" id="KW-0812">Transmembrane</keyword>
<accession>A0ABD1ZFU0</accession>
<feature type="transmembrane region" description="Helical" evidence="1">
    <location>
        <begin position="262"/>
        <end position="287"/>
    </location>
</feature>
<protein>
    <recommendedName>
        <fullName evidence="4">Iron-sulfur cluster biosynthesis family protein</fullName>
    </recommendedName>
</protein>
<evidence type="ECO:0000313" key="2">
    <source>
        <dbReference type="EMBL" id="KAL2649942.1"/>
    </source>
</evidence>
<dbReference type="PANTHER" id="PTHR47380">
    <property type="entry name" value="OS02G0533000 PROTEIN"/>
    <property type="match status" value="1"/>
</dbReference>
<feature type="transmembrane region" description="Helical" evidence="1">
    <location>
        <begin position="468"/>
        <end position="489"/>
    </location>
</feature>
<reference evidence="2 3" key="1">
    <citation type="submission" date="2024-09" db="EMBL/GenBank/DDBJ databases">
        <title>Chromosome-scale assembly of Riccia fluitans.</title>
        <authorList>
            <person name="Paukszto L."/>
            <person name="Sawicki J."/>
            <person name="Karawczyk K."/>
            <person name="Piernik-Szablinska J."/>
            <person name="Szczecinska M."/>
            <person name="Mazdziarz M."/>
        </authorList>
    </citation>
    <scope>NUCLEOTIDE SEQUENCE [LARGE SCALE GENOMIC DNA]</scope>
    <source>
        <strain evidence="2">Rf_01</strain>
        <tissue evidence="2">Aerial parts of the thallus</tissue>
    </source>
</reference>
<keyword evidence="1" id="KW-1133">Transmembrane helix</keyword>
<name>A0ABD1ZFU0_9MARC</name>
<evidence type="ECO:0000313" key="3">
    <source>
        <dbReference type="Proteomes" id="UP001605036"/>
    </source>
</evidence>
<evidence type="ECO:0008006" key="4">
    <source>
        <dbReference type="Google" id="ProtNLM"/>
    </source>
</evidence>
<feature type="transmembrane region" description="Helical" evidence="1">
    <location>
        <begin position="509"/>
        <end position="531"/>
    </location>
</feature>
<keyword evidence="3" id="KW-1185">Reference proteome</keyword>
<gene>
    <name evidence="2" type="ORF">R1flu_018070</name>
</gene>
<comment type="caution">
    <text evidence="2">The sequence shown here is derived from an EMBL/GenBank/DDBJ whole genome shotgun (WGS) entry which is preliminary data.</text>
</comment>